<accession>X1CYX4</accession>
<reference evidence="1" key="1">
    <citation type="journal article" date="2014" name="Front. Microbiol.">
        <title>High frequency of phylogenetically diverse reductive dehalogenase-homologous genes in deep subseafloor sedimentary metagenomes.</title>
        <authorList>
            <person name="Kawai M."/>
            <person name="Futagami T."/>
            <person name="Toyoda A."/>
            <person name="Takaki Y."/>
            <person name="Nishi S."/>
            <person name="Hori S."/>
            <person name="Arai W."/>
            <person name="Tsubouchi T."/>
            <person name="Morono Y."/>
            <person name="Uchiyama I."/>
            <person name="Ito T."/>
            <person name="Fujiyama A."/>
            <person name="Inagaki F."/>
            <person name="Takami H."/>
        </authorList>
    </citation>
    <scope>NUCLEOTIDE SEQUENCE</scope>
    <source>
        <strain evidence="1">Expedition CK06-06</strain>
    </source>
</reference>
<protein>
    <submittedName>
        <fullName evidence="1">Uncharacterized protein</fullName>
    </submittedName>
</protein>
<evidence type="ECO:0000313" key="1">
    <source>
        <dbReference type="EMBL" id="GAH13052.1"/>
    </source>
</evidence>
<organism evidence="1">
    <name type="scientific">marine sediment metagenome</name>
    <dbReference type="NCBI Taxonomy" id="412755"/>
    <lineage>
        <taxon>unclassified sequences</taxon>
        <taxon>metagenomes</taxon>
        <taxon>ecological metagenomes</taxon>
    </lineage>
</organism>
<sequence length="29" mass="3118">SGALTDIDKYLGCVITLEQLPELLRGDLA</sequence>
<dbReference type="EMBL" id="BART01031317">
    <property type="protein sequence ID" value="GAH13052.1"/>
    <property type="molecule type" value="Genomic_DNA"/>
</dbReference>
<name>X1CYX4_9ZZZZ</name>
<gene>
    <name evidence="1" type="ORF">S01H4_54420</name>
</gene>
<dbReference type="AlphaFoldDB" id="X1CYX4"/>
<proteinExistence type="predicted"/>
<comment type="caution">
    <text evidence="1">The sequence shown here is derived from an EMBL/GenBank/DDBJ whole genome shotgun (WGS) entry which is preliminary data.</text>
</comment>
<feature type="non-terminal residue" evidence="1">
    <location>
        <position position="1"/>
    </location>
</feature>